<name>A0A8B8CD81_CRAVI</name>
<comment type="similarity">
    <text evidence="4">Belongs to the complex I NDUFS5 subunit family.</text>
</comment>
<evidence type="ECO:0000256" key="3">
    <source>
        <dbReference type="ARBA" id="ARBA00004637"/>
    </source>
</evidence>
<protein>
    <submittedName>
        <fullName evidence="14">NADH dehydrogenase [ubiquinone] iron-sulfur protein 5-like</fullName>
    </submittedName>
</protein>
<organism evidence="13 14">
    <name type="scientific">Crassostrea virginica</name>
    <name type="common">Eastern oyster</name>
    <dbReference type="NCBI Taxonomy" id="6565"/>
    <lineage>
        <taxon>Eukaryota</taxon>
        <taxon>Metazoa</taxon>
        <taxon>Spiralia</taxon>
        <taxon>Lophotrochozoa</taxon>
        <taxon>Mollusca</taxon>
        <taxon>Bivalvia</taxon>
        <taxon>Autobranchia</taxon>
        <taxon>Pteriomorphia</taxon>
        <taxon>Ostreida</taxon>
        <taxon>Ostreoidea</taxon>
        <taxon>Ostreidae</taxon>
        <taxon>Crassostrea</taxon>
    </lineage>
</organism>
<keyword evidence="13" id="KW-1185">Reference proteome</keyword>
<evidence type="ECO:0000256" key="8">
    <source>
        <dbReference type="ARBA" id="ARBA00022982"/>
    </source>
</evidence>
<evidence type="ECO:0000256" key="2">
    <source>
        <dbReference type="ARBA" id="ARBA00004569"/>
    </source>
</evidence>
<keyword evidence="5" id="KW-0813">Transport</keyword>
<comment type="function">
    <text evidence="1">Accessory subunit of the mitochondrial membrane respiratory chain NADH dehydrogenase (Complex I), that is believed not to be involved in catalysis. Complex I functions in the transfer of electrons from NADH to the respiratory chain. The immediate electron acceptor for the enzyme is believed to be ubiquinone.</text>
</comment>
<evidence type="ECO:0000256" key="12">
    <source>
        <dbReference type="PIRSR" id="PIRSR619342-50"/>
    </source>
</evidence>
<evidence type="ECO:0000256" key="1">
    <source>
        <dbReference type="ARBA" id="ARBA00003195"/>
    </source>
</evidence>
<evidence type="ECO:0000256" key="10">
    <source>
        <dbReference type="ARBA" id="ARBA00023136"/>
    </source>
</evidence>
<proteinExistence type="inferred from homology"/>
<evidence type="ECO:0000256" key="4">
    <source>
        <dbReference type="ARBA" id="ARBA00007372"/>
    </source>
</evidence>
<dbReference type="GO" id="GO:0005758">
    <property type="term" value="C:mitochondrial intermembrane space"/>
    <property type="evidence" value="ECO:0007669"/>
    <property type="project" value="UniProtKB-SubCell"/>
</dbReference>
<keyword evidence="9" id="KW-0496">Mitochondrion</keyword>
<evidence type="ECO:0000313" key="14">
    <source>
        <dbReference type="RefSeq" id="XP_022313732.1"/>
    </source>
</evidence>
<evidence type="ECO:0000256" key="11">
    <source>
        <dbReference type="ARBA" id="ARBA00023157"/>
    </source>
</evidence>
<sequence>MVFSFPRFNKFQYKEKAEESVNKISKRYIGLNQYPVFQVPAPLRDIVRFRITRPYGRCAACNKFYKDFFKCAYEVGRQLEYKECWKEYADMKECEGRQKTKSRMIAINRKRHKDGKDFLEQPPRFLFDKPYQTFRRDTKL</sequence>
<evidence type="ECO:0000256" key="7">
    <source>
        <dbReference type="ARBA" id="ARBA00022792"/>
    </source>
</evidence>
<keyword evidence="11 12" id="KW-1015">Disulfide bond</keyword>
<evidence type="ECO:0000256" key="6">
    <source>
        <dbReference type="ARBA" id="ARBA00022660"/>
    </source>
</evidence>
<keyword evidence="10" id="KW-0472">Membrane</keyword>
<evidence type="ECO:0000256" key="9">
    <source>
        <dbReference type="ARBA" id="ARBA00023128"/>
    </source>
</evidence>
<dbReference type="Pfam" id="PF10200">
    <property type="entry name" value="Ndufs5"/>
    <property type="match status" value="1"/>
</dbReference>
<feature type="disulfide bond" evidence="12">
    <location>
        <begin position="61"/>
        <end position="94"/>
    </location>
</feature>
<keyword evidence="6" id="KW-0679">Respiratory chain</keyword>
<evidence type="ECO:0000313" key="13">
    <source>
        <dbReference type="Proteomes" id="UP000694844"/>
    </source>
</evidence>
<keyword evidence="8" id="KW-0249">Electron transport</keyword>
<gene>
    <name evidence="14" type="primary">LOC111118508</name>
</gene>
<keyword evidence="7" id="KW-0999">Mitochondrion inner membrane</keyword>
<reference evidence="14" key="1">
    <citation type="submission" date="2025-08" db="UniProtKB">
        <authorList>
            <consortium name="RefSeq"/>
        </authorList>
    </citation>
    <scope>IDENTIFICATION</scope>
    <source>
        <tissue evidence="14">Whole sample</tissue>
    </source>
</reference>
<dbReference type="KEGG" id="cvn:111118508"/>
<comment type="subcellular location">
    <subcellularLocation>
        <location evidence="3">Mitochondrion inner membrane</location>
        <topology evidence="3">Peripheral membrane protein</topology>
    </subcellularLocation>
    <subcellularLocation>
        <location evidence="2">Mitochondrion intermembrane space</location>
    </subcellularLocation>
</comment>
<dbReference type="RefSeq" id="XP_022313732.1">
    <property type="nucleotide sequence ID" value="XM_022458024.1"/>
</dbReference>
<accession>A0A8B8CD81</accession>
<dbReference type="GO" id="GO:0005743">
    <property type="term" value="C:mitochondrial inner membrane"/>
    <property type="evidence" value="ECO:0007669"/>
    <property type="project" value="UniProtKB-SubCell"/>
</dbReference>
<dbReference type="InterPro" id="IPR019342">
    <property type="entry name" value="NADH_UbQ_OxRdtase_FeS-su5"/>
</dbReference>
<dbReference type="GeneID" id="111118508"/>
<dbReference type="AlphaFoldDB" id="A0A8B8CD81"/>
<evidence type="ECO:0000256" key="5">
    <source>
        <dbReference type="ARBA" id="ARBA00022448"/>
    </source>
</evidence>
<feature type="disulfide bond" evidence="12">
    <location>
        <begin position="71"/>
        <end position="84"/>
    </location>
</feature>
<dbReference type="OrthoDB" id="10400448at2759"/>
<dbReference type="Proteomes" id="UP000694844">
    <property type="component" value="Chromosome 2"/>
</dbReference>